<dbReference type="InterPro" id="IPR027939">
    <property type="entry name" value="NMT1/THI5"/>
</dbReference>
<evidence type="ECO:0000313" key="3">
    <source>
        <dbReference type="EMBL" id="EEG30622.1"/>
    </source>
</evidence>
<reference evidence="3 4" key="1">
    <citation type="submission" date="2009-01" db="EMBL/GenBank/DDBJ databases">
        <authorList>
            <person name="Fulton L."/>
            <person name="Clifton S."/>
            <person name="Fulton B."/>
            <person name="Xu J."/>
            <person name="Minx P."/>
            <person name="Pepin K.H."/>
            <person name="Johnson M."/>
            <person name="Bhonagiri V."/>
            <person name="Nash W.E."/>
            <person name="Mardis E.R."/>
            <person name="Wilson R.K."/>
        </authorList>
    </citation>
    <scope>NUCLEOTIDE SEQUENCE [LARGE SCALE GENOMIC DNA]</scope>
    <source>
        <strain evidence="3 4">DSM 5476</strain>
    </source>
</reference>
<feature type="domain" description="SsuA/THI5-like" evidence="2">
    <location>
        <begin position="43"/>
        <end position="258"/>
    </location>
</feature>
<dbReference type="PROSITE" id="PS51257">
    <property type="entry name" value="PROKAR_LIPOPROTEIN"/>
    <property type="match status" value="1"/>
</dbReference>
<gene>
    <name evidence="3" type="ORF">CLOSTMETH_01691</name>
</gene>
<organism evidence="3 4">
    <name type="scientific">[Clostridium] methylpentosum DSM 5476</name>
    <dbReference type="NCBI Taxonomy" id="537013"/>
    <lineage>
        <taxon>Bacteria</taxon>
        <taxon>Bacillati</taxon>
        <taxon>Bacillota</taxon>
        <taxon>Clostridia</taxon>
        <taxon>Eubacteriales</taxon>
        <taxon>Oscillospiraceae</taxon>
        <taxon>Oscillospiraceae incertae sedis</taxon>
    </lineage>
</organism>
<evidence type="ECO:0000313" key="4">
    <source>
        <dbReference type="Proteomes" id="UP000003340"/>
    </source>
</evidence>
<accession>C0ECX0</accession>
<evidence type="ECO:0000256" key="1">
    <source>
        <dbReference type="SAM" id="SignalP"/>
    </source>
</evidence>
<dbReference type="GO" id="GO:0009228">
    <property type="term" value="P:thiamine biosynthetic process"/>
    <property type="evidence" value="ECO:0007669"/>
    <property type="project" value="InterPro"/>
</dbReference>
<evidence type="ECO:0000259" key="2">
    <source>
        <dbReference type="Pfam" id="PF09084"/>
    </source>
</evidence>
<sequence length="330" mass="36107">MFKKIVAAILSLTLLVSFAACSSGKSGEGKVEKITFVLDWTPNTNHTGVYVAQKLGYFEEAGIEVNIVQPPEDGATSLVASGNAQFGVDFQDSIAPAFGTEEPLPVTAVAAILQHNTSGIISLKGNGIDRPKGLEGKTYATWNAPIEKAMLQNVVEGDGGDFSKVNLRPSTVNDVIAGLQTDVDAVWIYYAWDGIATEVKGVETDYFSFRDLNPVFDYYTPILVANNSFLSEKPETAKKFLKAVQQGYEYAISHPEEAADILLEVAPELDRDITVASQKWIADQYKAEAEQWGIIDPSRWNAFYNWLNENGLVEQAIPENFGFTNDYLAG</sequence>
<dbReference type="Gene3D" id="3.40.190.10">
    <property type="entry name" value="Periplasmic binding protein-like II"/>
    <property type="match status" value="2"/>
</dbReference>
<dbReference type="PANTHER" id="PTHR31528">
    <property type="entry name" value="4-AMINO-5-HYDROXYMETHYL-2-METHYLPYRIMIDINE PHOSPHATE SYNTHASE THI11-RELATED"/>
    <property type="match status" value="1"/>
</dbReference>
<feature type="chain" id="PRO_5002897807" evidence="1">
    <location>
        <begin position="20"/>
        <end position="330"/>
    </location>
</feature>
<protein>
    <submittedName>
        <fullName evidence="3">NMT1/THI5-like protein</fullName>
    </submittedName>
</protein>
<dbReference type="HOGENOM" id="CLU_028871_6_0_9"/>
<dbReference type="SUPFAM" id="SSF53850">
    <property type="entry name" value="Periplasmic binding protein-like II"/>
    <property type="match status" value="1"/>
</dbReference>
<dbReference type="AlphaFoldDB" id="C0ECX0"/>
<dbReference type="InterPro" id="IPR015168">
    <property type="entry name" value="SsuA/THI5"/>
</dbReference>
<dbReference type="Proteomes" id="UP000003340">
    <property type="component" value="Unassembled WGS sequence"/>
</dbReference>
<feature type="signal peptide" evidence="1">
    <location>
        <begin position="1"/>
        <end position="19"/>
    </location>
</feature>
<keyword evidence="4" id="KW-1185">Reference proteome</keyword>
<proteinExistence type="predicted"/>
<dbReference type="STRING" id="537013.CLOSTMETH_01691"/>
<keyword evidence="1" id="KW-0732">Signal</keyword>
<dbReference type="Pfam" id="PF09084">
    <property type="entry name" value="NMT1"/>
    <property type="match status" value="1"/>
</dbReference>
<reference evidence="3 4" key="2">
    <citation type="submission" date="2009-02" db="EMBL/GenBank/DDBJ databases">
        <title>Draft genome sequence of Clostridium methylpentosum (DSM 5476).</title>
        <authorList>
            <person name="Sudarsanam P."/>
            <person name="Ley R."/>
            <person name="Guruge J."/>
            <person name="Turnbaugh P.J."/>
            <person name="Mahowald M."/>
            <person name="Liep D."/>
            <person name="Gordon J."/>
        </authorList>
    </citation>
    <scope>NUCLEOTIDE SEQUENCE [LARGE SCALE GENOMIC DNA]</scope>
    <source>
        <strain evidence="3 4">DSM 5476</strain>
    </source>
</reference>
<dbReference type="eggNOG" id="COG0715">
    <property type="taxonomic scope" value="Bacteria"/>
</dbReference>
<name>C0ECX0_9FIRM</name>
<comment type="caution">
    <text evidence="3">The sequence shown here is derived from an EMBL/GenBank/DDBJ whole genome shotgun (WGS) entry which is preliminary data.</text>
</comment>
<dbReference type="PANTHER" id="PTHR31528:SF3">
    <property type="entry name" value="THIAMINE BIOSYNTHESIS PROTEIN HI_0357-RELATED"/>
    <property type="match status" value="1"/>
</dbReference>
<dbReference type="EMBL" id="ACEC01000058">
    <property type="protein sequence ID" value="EEG30622.1"/>
    <property type="molecule type" value="Genomic_DNA"/>
</dbReference>